<dbReference type="OrthoDB" id="6783933at2759"/>
<dbReference type="Proteomes" id="UP001152888">
    <property type="component" value="Unassembled WGS sequence"/>
</dbReference>
<organism evidence="1 2">
    <name type="scientific">Acanthoscelides obtectus</name>
    <name type="common">Bean weevil</name>
    <name type="synonym">Bruchus obtectus</name>
    <dbReference type="NCBI Taxonomy" id="200917"/>
    <lineage>
        <taxon>Eukaryota</taxon>
        <taxon>Metazoa</taxon>
        <taxon>Ecdysozoa</taxon>
        <taxon>Arthropoda</taxon>
        <taxon>Hexapoda</taxon>
        <taxon>Insecta</taxon>
        <taxon>Pterygota</taxon>
        <taxon>Neoptera</taxon>
        <taxon>Endopterygota</taxon>
        <taxon>Coleoptera</taxon>
        <taxon>Polyphaga</taxon>
        <taxon>Cucujiformia</taxon>
        <taxon>Chrysomeloidea</taxon>
        <taxon>Chrysomelidae</taxon>
        <taxon>Bruchinae</taxon>
        <taxon>Bruchini</taxon>
        <taxon>Acanthoscelides</taxon>
    </lineage>
</organism>
<sequence length="230" mass="26583">MLINLLGELPRKRRGGNRVGPKNDETRNCIKRFIESITCTESHYCRSKTSVRVYLPCDLNFKKLFDHYLRRVPQPMHVKLIVAGTSTDKLRPKNVFSYLWTEIDARKDSNTIASALQYALKNFDFDPSKETVRLFADGCGGQNKNTNMMAMLAYWLLEESPKHIKQIELIFPIVGRSKIVLPIGETANYQDQSQIIFVPRYIKYMEFCWRELAETNTKVNVVAARIITGQ</sequence>
<comment type="caution">
    <text evidence="1">The sequence shown here is derived from an EMBL/GenBank/DDBJ whole genome shotgun (WGS) entry which is preliminary data.</text>
</comment>
<proteinExistence type="predicted"/>
<gene>
    <name evidence="1" type="ORF">ACAOBT_LOCUS31419</name>
</gene>
<dbReference type="AlphaFoldDB" id="A0A9P0MAE5"/>
<protein>
    <submittedName>
        <fullName evidence="1">Uncharacterized protein</fullName>
    </submittedName>
</protein>
<keyword evidence="2" id="KW-1185">Reference proteome</keyword>
<evidence type="ECO:0000313" key="1">
    <source>
        <dbReference type="EMBL" id="CAH2010294.1"/>
    </source>
</evidence>
<dbReference type="PANTHER" id="PTHR10773:SF19">
    <property type="match status" value="1"/>
</dbReference>
<name>A0A9P0MAE5_ACAOB</name>
<dbReference type="EMBL" id="CAKOFQ010007959">
    <property type="protein sequence ID" value="CAH2010294.1"/>
    <property type="molecule type" value="Genomic_DNA"/>
</dbReference>
<evidence type="ECO:0000313" key="2">
    <source>
        <dbReference type="Proteomes" id="UP001152888"/>
    </source>
</evidence>
<reference evidence="1" key="1">
    <citation type="submission" date="2022-03" db="EMBL/GenBank/DDBJ databases">
        <authorList>
            <person name="Sayadi A."/>
        </authorList>
    </citation>
    <scope>NUCLEOTIDE SEQUENCE</scope>
</reference>
<dbReference type="PANTHER" id="PTHR10773">
    <property type="entry name" value="DNA-DIRECTED RNA POLYMERASES I, II, AND III SUBUNIT RPABC2"/>
    <property type="match status" value="1"/>
</dbReference>
<accession>A0A9P0MAE5</accession>